<protein>
    <submittedName>
        <fullName evidence="1">Uncharacterized protein</fullName>
    </submittedName>
</protein>
<reference evidence="2" key="1">
    <citation type="submission" date="2017-08" db="EMBL/GenBank/DDBJ databases">
        <authorList>
            <person name="de Groot N.N."/>
        </authorList>
    </citation>
    <scope>NUCLEOTIDE SEQUENCE [LARGE SCALE GENOMIC DNA]</scope>
</reference>
<dbReference type="EMBL" id="MF668280">
    <property type="protein sequence ID" value="ASZ74669.1"/>
    <property type="molecule type" value="Genomic_DNA"/>
</dbReference>
<evidence type="ECO:0000313" key="2">
    <source>
        <dbReference type="Proteomes" id="UP000226037"/>
    </source>
</evidence>
<accession>A0A249XSF4</accession>
<dbReference type="Proteomes" id="UP000226037">
    <property type="component" value="Segment"/>
</dbReference>
<proteinExistence type="predicted"/>
<name>A0A249XSF4_9CAUD</name>
<gene>
    <name evidence="1" type="ORF">SEA_PHABBA_100</name>
</gene>
<keyword evidence="2" id="KW-1185">Reference proteome</keyword>
<sequence length="117" mass="13268">MSNRDFDATDWHVATGTRDKRYPYWVTRTLDDGDGRLDRFAVLNDKGNTRKFATREAAQKVADAKQVTADFDDAREHARRAVHHLIRATDGVKPGHPALETLAKLSDLYLELTGQQM</sequence>
<evidence type="ECO:0000313" key="1">
    <source>
        <dbReference type="EMBL" id="ASZ74669.1"/>
    </source>
</evidence>
<organism evidence="1 2">
    <name type="scientific">Mycobacterium phage Phabba</name>
    <dbReference type="NCBI Taxonomy" id="2027899"/>
    <lineage>
        <taxon>Viruses</taxon>
        <taxon>Duplodnaviria</taxon>
        <taxon>Heunggongvirae</taxon>
        <taxon>Uroviricota</taxon>
        <taxon>Caudoviricetes</taxon>
        <taxon>Ceeclamvirinae</taxon>
        <taxon>Myrnavirus</taxon>
        <taxon>Myrnavirus phabba</taxon>
        <taxon>Myranavirus phabba</taxon>
    </lineage>
</organism>